<dbReference type="AlphaFoldDB" id="S3BFM5"/>
<name>S3BFM5_9BURK</name>
<dbReference type="EMBL" id="ATCF01000027">
    <property type="protein sequence ID" value="EPD98125.1"/>
    <property type="molecule type" value="Genomic_DNA"/>
</dbReference>
<proteinExistence type="predicted"/>
<protein>
    <submittedName>
        <fullName evidence="1">Uncharacterized protein</fullName>
    </submittedName>
</protein>
<keyword evidence="2" id="KW-1185">Reference proteome</keyword>
<reference evidence="1 2" key="1">
    <citation type="submission" date="2013-04" db="EMBL/GenBank/DDBJ databases">
        <title>The Genome Sequence of Sutterella wadsworthensis HGA0223.</title>
        <authorList>
            <consortium name="The Broad Institute Genomics Platform"/>
            <person name="Earl A."/>
            <person name="Ward D."/>
            <person name="Feldgarden M."/>
            <person name="Gevers D."/>
            <person name="Schmidt T.M."/>
            <person name="Dover J."/>
            <person name="Dai D."/>
            <person name="Walker B."/>
            <person name="Young S."/>
            <person name="Zeng Q."/>
            <person name="Gargeya S."/>
            <person name="Fitzgerald M."/>
            <person name="Haas B."/>
            <person name="Abouelleil A."/>
            <person name="Allen A.W."/>
            <person name="Alvarado L."/>
            <person name="Arachchi H.M."/>
            <person name="Berlin A.M."/>
            <person name="Chapman S.B."/>
            <person name="Gainer-Dewar J."/>
            <person name="Goldberg J."/>
            <person name="Griggs A."/>
            <person name="Gujja S."/>
            <person name="Hansen M."/>
            <person name="Howarth C."/>
            <person name="Imamovic A."/>
            <person name="Ireland A."/>
            <person name="Larimer J."/>
            <person name="McCowan C."/>
            <person name="Murphy C."/>
            <person name="Pearson M."/>
            <person name="Poon T.W."/>
            <person name="Priest M."/>
            <person name="Roberts A."/>
            <person name="Saif S."/>
            <person name="Shea T."/>
            <person name="Sisk P."/>
            <person name="Sykes S."/>
            <person name="Wortman J."/>
            <person name="Nusbaum C."/>
            <person name="Birren B."/>
        </authorList>
    </citation>
    <scope>NUCLEOTIDE SEQUENCE [LARGE SCALE GENOMIC DNA]</scope>
    <source>
        <strain evidence="1 2">HGA0223</strain>
    </source>
</reference>
<accession>S3BFM5</accession>
<evidence type="ECO:0000313" key="1">
    <source>
        <dbReference type="EMBL" id="EPD98125.1"/>
    </source>
</evidence>
<gene>
    <name evidence="1" type="ORF">HMPREF1476_01827</name>
</gene>
<comment type="caution">
    <text evidence="1">The sequence shown here is derived from an EMBL/GenBank/DDBJ whole genome shotgun (WGS) entry which is preliminary data.</text>
</comment>
<organism evidence="1 2">
    <name type="scientific">Sutterella wadsworthensis HGA0223</name>
    <dbReference type="NCBI Taxonomy" id="1203554"/>
    <lineage>
        <taxon>Bacteria</taxon>
        <taxon>Pseudomonadati</taxon>
        <taxon>Pseudomonadota</taxon>
        <taxon>Betaproteobacteria</taxon>
        <taxon>Burkholderiales</taxon>
        <taxon>Sutterellaceae</taxon>
        <taxon>Sutterella</taxon>
    </lineage>
</organism>
<dbReference type="HOGENOM" id="CLU_2332602_0_0_4"/>
<evidence type="ECO:0000313" key="2">
    <source>
        <dbReference type="Proteomes" id="UP000014400"/>
    </source>
</evidence>
<sequence length="98" mass="10840">MIIKRADGASSAQIVTIFISRALVDILTLPNHVTDIALIITPSSFLWTTAQHGAPRNAMGWNTPAHFRFERNFSFNFGLTQPLTSRPIGRKVAPLIHS</sequence>
<dbReference type="Proteomes" id="UP000014400">
    <property type="component" value="Unassembled WGS sequence"/>
</dbReference>